<dbReference type="AlphaFoldDB" id="A0A1Y2EDZ2"/>
<protein>
    <submittedName>
        <fullName evidence="1">Uncharacterized protein</fullName>
    </submittedName>
</protein>
<organism evidence="1 2">
    <name type="scientific">Pseudomassariella vexata</name>
    <dbReference type="NCBI Taxonomy" id="1141098"/>
    <lineage>
        <taxon>Eukaryota</taxon>
        <taxon>Fungi</taxon>
        <taxon>Dikarya</taxon>
        <taxon>Ascomycota</taxon>
        <taxon>Pezizomycotina</taxon>
        <taxon>Sordariomycetes</taxon>
        <taxon>Xylariomycetidae</taxon>
        <taxon>Amphisphaeriales</taxon>
        <taxon>Pseudomassariaceae</taxon>
        <taxon>Pseudomassariella</taxon>
    </lineage>
</organism>
<proteinExistence type="predicted"/>
<dbReference type="InParanoid" id="A0A1Y2EDZ2"/>
<name>A0A1Y2EDZ2_9PEZI</name>
<evidence type="ECO:0000313" key="1">
    <source>
        <dbReference type="EMBL" id="ORY69798.1"/>
    </source>
</evidence>
<reference evidence="1 2" key="1">
    <citation type="submission" date="2016-07" db="EMBL/GenBank/DDBJ databases">
        <title>Pervasive Adenine N6-methylation of Active Genes in Fungi.</title>
        <authorList>
            <consortium name="DOE Joint Genome Institute"/>
            <person name="Mondo S.J."/>
            <person name="Dannebaum R.O."/>
            <person name="Kuo R.C."/>
            <person name="Labutti K."/>
            <person name="Haridas S."/>
            <person name="Kuo A."/>
            <person name="Salamov A."/>
            <person name="Ahrendt S.R."/>
            <person name="Lipzen A."/>
            <person name="Sullivan W."/>
            <person name="Andreopoulos W.B."/>
            <person name="Clum A."/>
            <person name="Lindquist E."/>
            <person name="Daum C."/>
            <person name="Ramamoorthy G.K."/>
            <person name="Gryganskyi A."/>
            <person name="Culley D."/>
            <person name="Magnuson J.K."/>
            <person name="James T.Y."/>
            <person name="O'Malley M.A."/>
            <person name="Stajich J.E."/>
            <person name="Spatafora J.W."/>
            <person name="Visel A."/>
            <person name="Grigoriev I.V."/>
        </authorList>
    </citation>
    <scope>NUCLEOTIDE SEQUENCE [LARGE SCALE GENOMIC DNA]</scope>
    <source>
        <strain evidence="1 2">CBS 129021</strain>
    </source>
</reference>
<gene>
    <name evidence="1" type="ORF">BCR38DRAFT_92857</name>
</gene>
<keyword evidence="2" id="KW-1185">Reference proteome</keyword>
<evidence type="ECO:0000313" key="2">
    <source>
        <dbReference type="Proteomes" id="UP000193689"/>
    </source>
</evidence>
<comment type="caution">
    <text evidence="1">The sequence shown here is derived from an EMBL/GenBank/DDBJ whole genome shotgun (WGS) entry which is preliminary data.</text>
</comment>
<sequence length="153" mass="17419">MTGFDLASPLVGLAVDGLLDPNIRMIQRGKLLNTSRQAVYISALGIGPLVDVDLRCMSIRTHPLQQKRTTGWVLRLLCYISLGRDIWSQVDVLFNQCWEIPWPQLIYMARWQCCDERALLGRTEATVQDRSPMPLRESEHGSKVRVIKDVLKS</sequence>
<dbReference type="EMBL" id="MCFJ01000002">
    <property type="protein sequence ID" value="ORY69798.1"/>
    <property type="molecule type" value="Genomic_DNA"/>
</dbReference>
<accession>A0A1Y2EDZ2</accession>
<dbReference type="RefSeq" id="XP_040719748.1">
    <property type="nucleotide sequence ID" value="XM_040865772.1"/>
</dbReference>
<dbReference type="GeneID" id="63781984"/>
<dbReference type="Proteomes" id="UP000193689">
    <property type="component" value="Unassembled WGS sequence"/>
</dbReference>